<comment type="caution">
    <text evidence="3">The sequence shown here is derived from an EMBL/GenBank/DDBJ whole genome shotgun (WGS) entry which is preliminary data.</text>
</comment>
<protein>
    <recommendedName>
        <fullName evidence="2">Retrovirus-related Pol polyprotein from transposon TNT 1-94-like beta-barrel domain-containing protein</fullName>
    </recommendedName>
</protein>
<proteinExistence type="predicted"/>
<dbReference type="PANTHER" id="PTHR37610">
    <property type="entry name" value="CCHC-TYPE DOMAIN-CONTAINING PROTEIN"/>
    <property type="match status" value="1"/>
</dbReference>
<dbReference type="AlphaFoldDB" id="A0A438E6M6"/>
<evidence type="ECO:0000313" key="4">
    <source>
        <dbReference type="Proteomes" id="UP000288805"/>
    </source>
</evidence>
<gene>
    <name evidence="3" type="ORF">CK203_070351</name>
</gene>
<evidence type="ECO:0000259" key="2">
    <source>
        <dbReference type="Pfam" id="PF22936"/>
    </source>
</evidence>
<evidence type="ECO:0000313" key="3">
    <source>
        <dbReference type="EMBL" id="RVW43406.1"/>
    </source>
</evidence>
<dbReference type="EMBL" id="QGNW01001381">
    <property type="protein sequence ID" value="RVW43406.1"/>
    <property type="molecule type" value="Genomic_DNA"/>
</dbReference>
<feature type="compositionally biased region" description="Low complexity" evidence="1">
    <location>
        <begin position="7"/>
        <end position="16"/>
    </location>
</feature>
<evidence type="ECO:0000256" key="1">
    <source>
        <dbReference type="SAM" id="MobiDB-lite"/>
    </source>
</evidence>
<name>A0A438E6M6_VITVI</name>
<reference evidence="3 4" key="1">
    <citation type="journal article" date="2018" name="PLoS Genet.">
        <title>Population sequencing reveals clonal diversity and ancestral inbreeding in the grapevine cultivar Chardonnay.</title>
        <authorList>
            <person name="Roach M.J."/>
            <person name="Johnson D.L."/>
            <person name="Bohlmann J."/>
            <person name="van Vuuren H.J."/>
            <person name="Jones S.J."/>
            <person name="Pretorius I.S."/>
            <person name="Schmidt S.A."/>
            <person name="Borneman A.R."/>
        </authorList>
    </citation>
    <scope>NUCLEOTIDE SEQUENCE [LARGE SCALE GENOMIC DNA]</scope>
    <source>
        <strain evidence="4">cv. Chardonnay</strain>
        <tissue evidence="3">Leaf</tissue>
    </source>
</reference>
<accession>A0A438E6M6</accession>
<dbReference type="Pfam" id="PF14223">
    <property type="entry name" value="Retrotran_gag_2"/>
    <property type="match status" value="1"/>
</dbReference>
<organism evidence="3 4">
    <name type="scientific">Vitis vinifera</name>
    <name type="common">Grape</name>
    <dbReference type="NCBI Taxonomy" id="29760"/>
    <lineage>
        <taxon>Eukaryota</taxon>
        <taxon>Viridiplantae</taxon>
        <taxon>Streptophyta</taxon>
        <taxon>Embryophyta</taxon>
        <taxon>Tracheophyta</taxon>
        <taxon>Spermatophyta</taxon>
        <taxon>Magnoliopsida</taxon>
        <taxon>eudicotyledons</taxon>
        <taxon>Gunneridae</taxon>
        <taxon>Pentapetalae</taxon>
        <taxon>rosids</taxon>
        <taxon>Vitales</taxon>
        <taxon>Vitaceae</taxon>
        <taxon>Viteae</taxon>
        <taxon>Vitis</taxon>
    </lineage>
</organism>
<dbReference type="Proteomes" id="UP000288805">
    <property type="component" value="Unassembled WGS sequence"/>
</dbReference>
<feature type="domain" description="Retrovirus-related Pol polyprotein from transposon TNT 1-94-like beta-barrel" evidence="2">
    <location>
        <begin position="334"/>
        <end position="407"/>
    </location>
</feature>
<dbReference type="Pfam" id="PF22936">
    <property type="entry name" value="Pol_BBD"/>
    <property type="match status" value="1"/>
</dbReference>
<dbReference type="InterPro" id="IPR054722">
    <property type="entry name" value="PolX-like_BBD"/>
</dbReference>
<feature type="region of interest" description="Disordered" evidence="1">
    <location>
        <begin position="1"/>
        <end position="28"/>
    </location>
</feature>
<dbReference type="PANTHER" id="PTHR37610:SF47">
    <property type="entry name" value="RETROTRANSPOSON COPIA-LIKE N-TERMINAL DOMAIN-CONTAINING PROTEIN"/>
    <property type="match status" value="1"/>
</dbReference>
<sequence>MTKYGMTSSQVSSVTSPESGGRSEIPNLGGSDSSPILIIGHKLNGHNYLQWSQSVLLFICGKGKDEYLTGEAAMPETTEPGFRKWKIENSMIMSWLINSMNNDIGENFLLFGTAKDIWDATKETYSSSENISELFQVESALHDFRQGEQTVTQYYNTLTRYWQHLDLFETHSWKCSDDAATYRKIVEQKRLFKFFLGLNRELDDVRGRIMGIKPLPSLREAFSEVRREESRKKVMMGSKEQPAPTLDASTLAARSFNSSGRDCQKWIGLGVIIPRVDRDGRAHVATNSESTSVPEPSPFNKEQMEMLQKLLSQVGSGSTTGVAFTANRGGMKPWIVDTGASDHMTGDAAILQNYKPSNGHSSVHIADGSKSKISGTSSIKLTKDLYLDSDLHVPNLDCNLLSISKLARDLQCVTKFYPNSCVFQDLNRGR</sequence>